<feature type="transmembrane region" description="Helical" evidence="7">
    <location>
        <begin position="218"/>
        <end position="241"/>
    </location>
</feature>
<keyword evidence="2 7" id="KW-0813">Transport</keyword>
<dbReference type="SUPFAM" id="SSF161098">
    <property type="entry name" value="MetI-like"/>
    <property type="match status" value="1"/>
</dbReference>
<feature type="region of interest" description="Disordered" evidence="8">
    <location>
        <begin position="250"/>
        <end position="270"/>
    </location>
</feature>
<evidence type="ECO:0000259" key="9">
    <source>
        <dbReference type="PROSITE" id="PS50928"/>
    </source>
</evidence>
<evidence type="ECO:0000256" key="7">
    <source>
        <dbReference type="RuleBase" id="RU363032"/>
    </source>
</evidence>
<keyword evidence="11" id="KW-1185">Reference proteome</keyword>
<comment type="caution">
    <text evidence="10">The sequence shown here is derived from an EMBL/GenBank/DDBJ whole genome shotgun (WGS) entry which is preliminary data.</text>
</comment>
<dbReference type="InterPro" id="IPR035906">
    <property type="entry name" value="MetI-like_sf"/>
</dbReference>
<dbReference type="Proteomes" id="UP000431092">
    <property type="component" value="Unassembled WGS sequence"/>
</dbReference>
<dbReference type="PROSITE" id="PS50928">
    <property type="entry name" value="ABC_TM1"/>
    <property type="match status" value="1"/>
</dbReference>
<dbReference type="GO" id="GO:0055085">
    <property type="term" value="P:transmembrane transport"/>
    <property type="evidence" value="ECO:0007669"/>
    <property type="project" value="InterPro"/>
</dbReference>
<feature type="transmembrane region" description="Helical" evidence="7">
    <location>
        <begin position="65"/>
        <end position="92"/>
    </location>
</feature>
<comment type="subcellular location">
    <subcellularLocation>
        <location evidence="1 7">Cell membrane</location>
        <topology evidence="1 7">Multi-pass membrane protein</topology>
    </subcellularLocation>
</comment>
<dbReference type="AlphaFoldDB" id="A0A6I3IXH4"/>
<dbReference type="GO" id="GO:0005886">
    <property type="term" value="C:plasma membrane"/>
    <property type="evidence" value="ECO:0007669"/>
    <property type="project" value="UniProtKB-SubCell"/>
</dbReference>
<evidence type="ECO:0000256" key="2">
    <source>
        <dbReference type="ARBA" id="ARBA00022448"/>
    </source>
</evidence>
<keyword evidence="4 7" id="KW-0812">Transmembrane</keyword>
<comment type="similarity">
    <text evidence="7">Belongs to the binding-protein-dependent transport system permease family.</text>
</comment>
<feature type="transmembrane region" description="Helical" evidence="7">
    <location>
        <begin position="179"/>
        <end position="198"/>
    </location>
</feature>
<sequence length="270" mass="28894">MTDPRHRALPAVVGLLAAVAVWWLVTDVLLARWPLIPQFSPVRTWQGLVELARDGRLLTDASISVFRLASGLAIATTVGVLVGALVGLVPWIDAATRPVLLFLRMVSPLSWAPVAIALIGIGDVPVIALVAATAVWPVLMATVEGVGRVDAGHLEVARTLGASRRETVRSVVVPSVQPFVLSGLRAAIGIAWVVLVPAEMLGVTSGLGYEILNSKDQLAYHHVTALIVVIGTIGFAVDLVARRALRSRRERDEERRSVTRPTHDPLEALV</sequence>
<protein>
    <submittedName>
        <fullName evidence="10">ABC transporter permease subunit</fullName>
    </submittedName>
</protein>
<feature type="transmembrane region" description="Helical" evidence="7">
    <location>
        <begin position="112"/>
        <end position="139"/>
    </location>
</feature>
<accession>A0A6I3IXH4</accession>
<dbReference type="GO" id="GO:0010438">
    <property type="term" value="P:cellular response to sulfur starvation"/>
    <property type="evidence" value="ECO:0007669"/>
    <property type="project" value="TreeGrafter"/>
</dbReference>
<evidence type="ECO:0000256" key="8">
    <source>
        <dbReference type="SAM" id="MobiDB-lite"/>
    </source>
</evidence>
<gene>
    <name evidence="10" type="ORF">GGG17_06460</name>
</gene>
<evidence type="ECO:0000256" key="6">
    <source>
        <dbReference type="ARBA" id="ARBA00023136"/>
    </source>
</evidence>
<name>A0A6I3IXH4_9MICO</name>
<dbReference type="PANTHER" id="PTHR30151">
    <property type="entry name" value="ALKANE SULFONATE ABC TRANSPORTER-RELATED, MEMBRANE SUBUNIT"/>
    <property type="match status" value="1"/>
</dbReference>
<dbReference type="Gene3D" id="1.10.3720.10">
    <property type="entry name" value="MetI-like"/>
    <property type="match status" value="1"/>
</dbReference>
<keyword evidence="6 7" id="KW-0472">Membrane</keyword>
<evidence type="ECO:0000313" key="11">
    <source>
        <dbReference type="Proteomes" id="UP000431092"/>
    </source>
</evidence>
<dbReference type="InterPro" id="IPR000515">
    <property type="entry name" value="MetI-like"/>
</dbReference>
<keyword evidence="5 7" id="KW-1133">Transmembrane helix</keyword>
<evidence type="ECO:0000256" key="3">
    <source>
        <dbReference type="ARBA" id="ARBA00022475"/>
    </source>
</evidence>
<dbReference type="EMBL" id="WLVL01000023">
    <property type="protein sequence ID" value="MTB71616.1"/>
    <property type="molecule type" value="Genomic_DNA"/>
</dbReference>
<keyword evidence="3" id="KW-1003">Cell membrane</keyword>
<proteinExistence type="inferred from homology"/>
<organism evidence="10 11">
    <name type="scientific">Arsenicicoccus cauae</name>
    <dbReference type="NCBI Taxonomy" id="2663847"/>
    <lineage>
        <taxon>Bacteria</taxon>
        <taxon>Bacillati</taxon>
        <taxon>Actinomycetota</taxon>
        <taxon>Actinomycetes</taxon>
        <taxon>Micrococcales</taxon>
        <taxon>Intrasporangiaceae</taxon>
        <taxon>Arsenicicoccus</taxon>
    </lineage>
</organism>
<feature type="domain" description="ABC transmembrane type-1" evidence="9">
    <location>
        <begin position="61"/>
        <end position="241"/>
    </location>
</feature>
<dbReference type="CDD" id="cd06261">
    <property type="entry name" value="TM_PBP2"/>
    <property type="match status" value="1"/>
</dbReference>
<evidence type="ECO:0000256" key="1">
    <source>
        <dbReference type="ARBA" id="ARBA00004651"/>
    </source>
</evidence>
<evidence type="ECO:0000313" key="10">
    <source>
        <dbReference type="EMBL" id="MTB71616.1"/>
    </source>
</evidence>
<dbReference type="PANTHER" id="PTHR30151:SF25">
    <property type="entry name" value="TAURINE TRANSPORT SYSTEM PERMEASE PROTEIN TAUC"/>
    <property type="match status" value="1"/>
</dbReference>
<evidence type="ECO:0000256" key="5">
    <source>
        <dbReference type="ARBA" id="ARBA00022989"/>
    </source>
</evidence>
<reference evidence="10 11" key="1">
    <citation type="submission" date="2019-11" db="EMBL/GenBank/DDBJ databases">
        <title>Whole genome sequencing identifies a novel species of the genus Arsenicicoccus isolated from human blood.</title>
        <authorList>
            <person name="Jeong J.H."/>
            <person name="Kweon O.J."/>
            <person name="Kim H.R."/>
            <person name="Kim T.-H."/>
            <person name="Ha S.-M."/>
            <person name="Lee M.-K."/>
        </authorList>
    </citation>
    <scope>NUCLEOTIDE SEQUENCE [LARGE SCALE GENOMIC DNA]</scope>
    <source>
        <strain evidence="10 11">MKL-02</strain>
    </source>
</reference>
<dbReference type="RefSeq" id="WP_154592950.1">
    <property type="nucleotide sequence ID" value="NZ_CP171001.1"/>
</dbReference>
<feature type="transmembrane region" description="Helical" evidence="7">
    <location>
        <begin position="12"/>
        <end position="33"/>
    </location>
</feature>
<dbReference type="Pfam" id="PF00528">
    <property type="entry name" value="BPD_transp_1"/>
    <property type="match status" value="1"/>
</dbReference>
<evidence type="ECO:0000256" key="4">
    <source>
        <dbReference type="ARBA" id="ARBA00022692"/>
    </source>
</evidence>